<sequence>MRRFWLAVASAEHVRRGRAEGFMQVNHGKLAPLKRLKQGDGIVYYSPSEQMGVKDGFQSFTAIGRIKEGEPYQGFMSAGFQPFRRNVEWEDGREQPIRPLLGTLDLTRDRNWGYALRSGLLELSAGDFAVIGAAMTGEKNGLWRIGVVAHP</sequence>
<keyword evidence="4" id="KW-1185">Reference proteome</keyword>
<dbReference type="InterPro" id="IPR022996">
    <property type="entry name" value="UPF0310"/>
</dbReference>
<dbReference type="RefSeq" id="WP_090650341.1">
    <property type="nucleotide sequence ID" value="NZ_CBCRYE010000007.1"/>
</dbReference>
<evidence type="ECO:0000313" key="4">
    <source>
        <dbReference type="Proteomes" id="UP000199150"/>
    </source>
</evidence>
<dbReference type="Pfam" id="PF01878">
    <property type="entry name" value="EVE"/>
    <property type="match status" value="1"/>
</dbReference>
<evidence type="ECO:0000259" key="2">
    <source>
        <dbReference type="Pfam" id="PF01878"/>
    </source>
</evidence>
<accession>A0A1G4TED7</accession>
<dbReference type="InterPro" id="IPR002740">
    <property type="entry name" value="EVE_domain"/>
</dbReference>
<dbReference type="HAMAP" id="MF_00771">
    <property type="entry name" value="UPF0310"/>
    <property type="match status" value="1"/>
</dbReference>
<gene>
    <name evidence="3" type="ORF">SAMN02927928_3436</name>
</gene>
<name>A0A1G4TED7_9CAUL</name>
<dbReference type="CDD" id="cd21132">
    <property type="entry name" value="EVE-like"/>
    <property type="match status" value="1"/>
</dbReference>
<dbReference type="Gene3D" id="3.10.590.10">
    <property type="entry name" value="ph1033 like domains"/>
    <property type="match status" value="1"/>
</dbReference>
<dbReference type="AlphaFoldDB" id="A0A1G4TED7"/>
<dbReference type="InterPro" id="IPR015947">
    <property type="entry name" value="PUA-like_sf"/>
</dbReference>
<dbReference type="STRING" id="260084.SAMN02927928_3436"/>
<dbReference type="OrthoDB" id="9793567at2"/>
<evidence type="ECO:0000256" key="1">
    <source>
        <dbReference type="HAMAP-Rule" id="MF_00771"/>
    </source>
</evidence>
<reference evidence="4" key="1">
    <citation type="submission" date="2016-10" db="EMBL/GenBank/DDBJ databases">
        <authorList>
            <person name="Varghese N."/>
            <person name="Submissions S."/>
        </authorList>
    </citation>
    <scope>NUCLEOTIDE SEQUENCE [LARGE SCALE GENOMIC DNA]</scope>
    <source>
        <strain evidence="4">CGMCC 1.3431</strain>
    </source>
</reference>
<evidence type="ECO:0000313" key="3">
    <source>
        <dbReference type="EMBL" id="SCW78959.1"/>
    </source>
</evidence>
<protein>
    <recommendedName>
        <fullName evidence="1">UPF0310 protein SAMN02927928_3436</fullName>
    </recommendedName>
</protein>
<dbReference type="SUPFAM" id="SSF88697">
    <property type="entry name" value="PUA domain-like"/>
    <property type="match status" value="1"/>
</dbReference>
<organism evidence="3 4">
    <name type="scientific">Asticcacaulis taihuensis</name>
    <dbReference type="NCBI Taxonomy" id="260084"/>
    <lineage>
        <taxon>Bacteria</taxon>
        <taxon>Pseudomonadati</taxon>
        <taxon>Pseudomonadota</taxon>
        <taxon>Alphaproteobacteria</taxon>
        <taxon>Caulobacterales</taxon>
        <taxon>Caulobacteraceae</taxon>
        <taxon>Asticcacaulis</taxon>
    </lineage>
</organism>
<comment type="similarity">
    <text evidence="1">Belongs to the UPF0310 family.</text>
</comment>
<proteinExistence type="inferred from homology"/>
<dbReference type="Proteomes" id="UP000199150">
    <property type="component" value="Unassembled WGS sequence"/>
</dbReference>
<dbReference type="NCBIfam" id="NF002616">
    <property type="entry name" value="PRK02268.1-2"/>
    <property type="match status" value="1"/>
</dbReference>
<feature type="domain" description="EVE" evidence="2">
    <location>
        <begin position="3"/>
        <end position="131"/>
    </location>
</feature>
<dbReference type="EMBL" id="FMTS01000007">
    <property type="protein sequence ID" value="SCW78959.1"/>
    <property type="molecule type" value="Genomic_DNA"/>
</dbReference>